<name>A0A432W5A6_9GAMM</name>
<evidence type="ECO:0000313" key="5">
    <source>
        <dbReference type="Proteomes" id="UP000288293"/>
    </source>
</evidence>
<comment type="similarity">
    <text evidence="1">Belongs to the IMPACT family.</text>
</comment>
<organism evidence="4 5">
    <name type="scientific">Aliidiomarina minuta</name>
    <dbReference type="NCBI Taxonomy" id="880057"/>
    <lineage>
        <taxon>Bacteria</taxon>
        <taxon>Pseudomonadati</taxon>
        <taxon>Pseudomonadota</taxon>
        <taxon>Gammaproteobacteria</taxon>
        <taxon>Alteromonadales</taxon>
        <taxon>Idiomarinaceae</taxon>
        <taxon>Aliidiomarina</taxon>
    </lineage>
</organism>
<dbReference type="InterPro" id="IPR036956">
    <property type="entry name" value="Impact_N_sf"/>
</dbReference>
<dbReference type="GO" id="GO:0017111">
    <property type="term" value="F:ribonucleoside triphosphate phosphatase activity"/>
    <property type="evidence" value="ECO:0007669"/>
    <property type="project" value="UniProtKB-ARBA"/>
</dbReference>
<protein>
    <submittedName>
        <fullName evidence="4">YigZ family protein</fullName>
    </submittedName>
</protein>
<dbReference type="InterPro" id="IPR035647">
    <property type="entry name" value="EFG_III/V"/>
</dbReference>
<reference evidence="4 5" key="1">
    <citation type="journal article" date="2011" name="Front. Microbiol.">
        <title>Genomic signatures of strain selection and enhancement in Bacillus atrophaeus var. globigii, a historical biowarfare simulant.</title>
        <authorList>
            <person name="Gibbons H.S."/>
            <person name="Broomall S.M."/>
            <person name="McNew L.A."/>
            <person name="Daligault H."/>
            <person name="Chapman C."/>
            <person name="Bruce D."/>
            <person name="Karavis M."/>
            <person name="Krepps M."/>
            <person name="McGregor P.A."/>
            <person name="Hong C."/>
            <person name="Park K.H."/>
            <person name="Akmal A."/>
            <person name="Feldman A."/>
            <person name="Lin J.S."/>
            <person name="Chang W.E."/>
            <person name="Higgs B.W."/>
            <person name="Demirev P."/>
            <person name="Lindquist J."/>
            <person name="Liem A."/>
            <person name="Fochler E."/>
            <person name="Read T.D."/>
            <person name="Tapia R."/>
            <person name="Johnson S."/>
            <person name="Bishop-Lilly K.A."/>
            <person name="Detter C."/>
            <person name="Han C."/>
            <person name="Sozhamannan S."/>
            <person name="Rosenzweig C.N."/>
            <person name="Skowronski E.W."/>
        </authorList>
    </citation>
    <scope>NUCLEOTIDE SEQUENCE [LARGE SCALE GENOMIC DNA]</scope>
    <source>
        <strain evidence="4 5">MLST1</strain>
    </source>
</reference>
<dbReference type="OrthoDB" id="9813771at2"/>
<dbReference type="GO" id="GO:0006446">
    <property type="term" value="P:regulation of translational initiation"/>
    <property type="evidence" value="ECO:0007669"/>
    <property type="project" value="TreeGrafter"/>
</dbReference>
<dbReference type="InterPro" id="IPR015796">
    <property type="entry name" value="Impact_YigZ-like"/>
</dbReference>
<dbReference type="InterPro" id="IPR023582">
    <property type="entry name" value="Impact"/>
</dbReference>
<dbReference type="Gene3D" id="3.30.70.240">
    <property type="match status" value="1"/>
</dbReference>
<evidence type="ECO:0000259" key="2">
    <source>
        <dbReference type="Pfam" id="PF01205"/>
    </source>
</evidence>
<keyword evidence="5" id="KW-1185">Reference proteome</keyword>
<dbReference type="Proteomes" id="UP000288293">
    <property type="component" value="Unassembled WGS sequence"/>
</dbReference>
<dbReference type="GO" id="GO:0032561">
    <property type="term" value="F:guanyl ribonucleotide binding"/>
    <property type="evidence" value="ECO:0007669"/>
    <property type="project" value="UniProtKB-ARBA"/>
</dbReference>
<evidence type="ECO:0000256" key="1">
    <source>
        <dbReference type="ARBA" id="ARBA00007665"/>
    </source>
</evidence>
<dbReference type="SUPFAM" id="SSF54980">
    <property type="entry name" value="EF-G C-terminal domain-like"/>
    <property type="match status" value="1"/>
</dbReference>
<dbReference type="PANTHER" id="PTHR16301">
    <property type="entry name" value="IMPACT-RELATED"/>
    <property type="match status" value="1"/>
</dbReference>
<dbReference type="EMBL" id="PIPL01000001">
    <property type="protein sequence ID" value="RUO25221.1"/>
    <property type="molecule type" value="Genomic_DNA"/>
</dbReference>
<dbReference type="NCBIfam" id="TIGR00257">
    <property type="entry name" value="IMPACT_YIGZ"/>
    <property type="match status" value="1"/>
</dbReference>
<dbReference type="InterPro" id="IPR020568">
    <property type="entry name" value="Ribosomal_Su5_D2-typ_SF"/>
</dbReference>
<dbReference type="Pfam" id="PF09186">
    <property type="entry name" value="DUF1949"/>
    <property type="match status" value="1"/>
</dbReference>
<dbReference type="AlphaFoldDB" id="A0A432W5A6"/>
<sequence>MFPVPAQRLSRELVIKKSRFIAWAAPVTSRDEALQLLAEARREYPDAGHHCWAYVIGNPQSATSAAMNDDGEPSGTAGKPILSVMQHKGIGNLVVVVIRYFGGVKLGAGGLVRAYAGATEKVLSELPLKTEQPVTVCILNMDFSLEQLLRHWLHTEGGELQKVDYSESVQLTVAVPNAKLKSLEQFCLGSGIAFQLFADGLNE</sequence>
<feature type="domain" description="Impact N-terminal" evidence="2">
    <location>
        <begin position="16"/>
        <end position="123"/>
    </location>
</feature>
<dbReference type="GO" id="GO:0043168">
    <property type="term" value="F:anion binding"/>
    <property type="evidence" value="ECO:0007669"/>
    <property type="project" value="UniProtKB-ARBA"/>
</dbReference>
<dbReference type="PANTHER" id="PTHR16301:SF20">
    <property type="entry name" value="IMPACT FAMILY MEMBER YIGZ"/>
    <property type="match status" value="1"/>
</dbReference>
<dbReference type="InterPro" id="IPR001498">
    <property type="entry name" value="Impact_N"/>
</dbReference>
<feature type="domain" description="UPF0029" evidence="3">
    <location>
        <begin position="139"/>
        <end position="185"/>
    </location>
</feature>
<dbReference type="SUPFAM" id="SSF54211">
    <property type="entry name" value="Ribosomal protein S5 domain 2-like"/>
    <property type="match status" value="1"/>
</dbReference>
<dbReference type="PROSITE" id="PS00910">
    <property type="entry name" value="UPF0029"/>
    <property type="match status" value="1"/>
</dbReference>
<evidence type="ECO:0000259" key="3">
    <source>
        <dbReference type="Pfam" id="PF09186"/>
    </source>
</evidence>
<dbReference type="GO" id="GO:0005737">
    <property type="term" value="C:cytoplasm"/>
    <property type="evidence" value="ECO:0007669"/>
    <property type="project" value="TreeGrafter"/>
</dbReference>
<gene>
    <name evidence="4" type="ORF">CWE09_00310</name>
</gene>
<dbReference type="Pfam" id="PF01205">
    <property type="entry name" value="Impact_N"/>
    <property type="match status" value="1"/>
</dbReference>
<dbReference type="RefSeq" id="WP_126801918.1">
    <property type="nucleotide sequence ID" value="NZ_PIPL01000001.1"/>
</dbReference>
<accession>A0A432W5A6</accession>
<dbReference type="Gene3D" id="3.30.230.30">
    <property type="entry name" value="Impact, N-terminal domain"/>
    <property type="match status" value="1"/>
</dbReference>
<comment type="caution">
    <text evidence="4">The sequence shown here is derived from an EMBL/GenBank/DDBJ whole genome shotgun (WGS) entry which is preliminary data.</text>
</comment>
<dbReference type="InterPro" id="IPR015269">
    <property type="entry name" value="UPF0029_Impact_C"/>
</dbReference>
<dbReference type="InterPro" id="IPR020569">
    <property type="entry name" value="UPF0029_Impact_CS"/>
</dbReference>
<evidence type="ECO:0000313" key="4">
    <source>
        <dbReference type="EMBL" id="RUO25221.1"/>
    </source>
</evidence>
<proteinExistence type="inferred from homology"/>